<evidence type="ECO:0000313" key="3">
    <source>
        <dbReference type="Proteomes" id="UP000199052"/>
    </source>
</evidence>
<proteinExistence type="predicted"/>
<dbReference type="GO" id="GO:0032259">
    <property type="term" value="P:methylation"/>
    <property type="evidence" value="ECO:0007669"/>
    <property type="project" value="UniProtKB-KW"/>
</dbReference>
<dbReference type="RefSeq" id="WP_139239266.1">
    <property type="nucleotide sequence ID" value="NZ_FOOI01000029.1"/>
</dbReference>
<dbReference type="GO" id="GO:0008168">
    <property type="term" value="F:methyltransferase activity"/>
    <property type="evidence" value="ECO:0007669"/>
    <property type="project" value="UniProtKB-KW"/>
</dbReference>
<dbReference type="AlphaFoldDB" id="A0A1I3C6L7"/>
<name>A0A1I3C6L7_9ACTN</name>
<dbReference type="Proteomes" id="UP000199052">
    <property type="component" value="Unassembled WGS sequence"/>
</dbReference>
<dbReference type="EMBL" id="FOOI01000029">
    <property type="protein sequence ID" value="SFH69641.1"/>
    <property type="molecule type" value="Genomic_DNA"/>
</dbReference>
<gene>
    <name evidence="1" type="ORF">FHR37_004268</name>
    <name evidence="2" type="ORF">SAMN05421678_12928</name>
</gene>
<reference evidence="2 3" key="1">
    <citation type="submission" date="2016-10" db="EMBL/GenBank/DDBJ databases">
        <authorList>
            <person name="de Groot N.N."/>
        </authorList>
    </citation>
    <scope>NUCLEOTIDE SEQUENCE [LARGE SCALE GENOMIC DNA]</scope>
    <source>
        <strain evidence="2 3">CPCC 202808</strain>
    </source>
</reference>
<organism evidence="2 3">
    <name type="scientific">Actinopolymorpha cephalotaxi</name>
    <dbReference type="NCBI Taxonomy" id="504797"/>
    <lineage>
        <taxon>Bacteria</taxon>
        <taxon>Bacillati</taxon>
        <taxon>Actinomycetota</taxon>
        <taxon>Actinomycetes</taxon>
        <taxon>Propionibacteriales</taxon>
        <taxon>Actinopolymorphaceae</taxon>
        <taxon>Actinopolymorpha</taxon>
    </lineage>
</organism>
<keyword evidence="4" id="KW-1185">Reference proteome</keyword>
<accession>A0A1I3C6L7</accession>
<dbReference type="Gene3D" id="3.40.50.620">
    <property type="entry name" value="HUPs"/>
    <property type="match status" value="1"/>
</dbReference>
<evidence type="ECO:0000313" key="4">
    <source>
        <dbReference type="Proteomes" id="UP000533017"/>
    </source>
</evidence>
<dbReference type="Proteomes" id="UP000533017">
    <property type="component" value="Unassembled WGS sequence"/>
</dbReference>
<evidence type="ECO:0000313" key="1">
    <source>
        <dbReference type="EMBL" id="NYH85417.1"/>
    </source>
</evidence>
<dbReference type="EMBL" id="JACBZA010000001">
    <property type="protein sequence ID" value="NYH85417.1"/>
    <property type="molecule type" value="Genomic_DNA"/>
</dbReference>
<dbReference type="OrthoDB" id="5180851at2"/>
<reference evidence="1 4" key="2">
    <citation type="submission" date="2020-07" db="EMBL/GenBank/DDBJ databases">
        <title>Sequencing the genomes of 1000 actinobacteria strains.</title>
        <authorList>
            <person name="Klenk H.-P."/>
        </authorList>
    </citation>
    <scope>NUCLEOTIDE SEQUENCE [LARGE SCALE GENOMIC DNA]</scope>
    <source>
        <strain evidence="1 4">DSM 45117</strain>
    </source>
</reference>
<protein>
    <submittedName>
        <fullName evidence="1">Subunit of tRNA(5-methylaminomethyl-2-thiouridylate) methyltransferase</fullName>
    </submittedName>
</protein>
<dbReference type="SUPFAM" id="SSF52402">
    <property type="entry name" value="Adenine nucleotide alpha hydrolases-like"/>
    <property type="match status" value="1"/>
</dbReference>
<keyword evidence="1" id="KW-0489">Methyltransferase</keyword>
<dbReference type="InterPro" id="IPR014729">
    <property type="entry name" value="Rossmann-like_a/b/a_fold"/>
</dbReference>
<keyword evidence="1" id="KW-0808">Transferase</keyword>
<dbReference type="STRING" id="504797.SAMN05421678_12928"/>
<sequence>MNTESASDPHAVALLFSGGRDSTLAAVRLWRGGHHVKLMGFEGGFGYGASFRQLRVQEVSDLVPPDKYAFKTLKIHGLVRRICLVGLVEDILEDRYQLLLLGEFLAMMVATIRFCHNEGITRIASGATAYQDFYPEQGAVSTAFIQDLCAKYQIHYERPVSDCVDSEAVKEELLIAGYSSKSLEGSTLLADICDSVPDTSIASFLTRKEAVLNSLIDGDGLNDYCNLRPDGGR</sequence>
<evidence type="ECO:0000313" key="2">
    <source>
        <dbReference type="EMBL" id="SFH69641.1"/>
    </source>
</evidence>